<dbReference type="InterPro" id="IPR037000">
    <property type="entry name" value="Ski_DNA-bd_sf"/>
</dbReference>
<reference evidence="6" key="1">
    <citation type="submission" date="2020-06" db="EMBL/GenBank/DDBJ databases">
        <title>Draft genome of Bugula neritina, a colonial animal packing powerful symbionts and potential medicines.</title>
        <authorList>
            <person name="Rayko M."/>
        </authorList>
    </citation>
    <scope>NUCLEOTIDE SEQUENCE [LARGE SCALE GENOMIC DNA]</scope>
    <source>
        <strain evidence="6">Kwan_BN1</strain>
    </source>
</reference>
<dbReference type="FunFam" id="3.10.260.20:FF:000001">
    <property type="entry name" value="Dachshund homolog 1"/>
    <property type="match status" value="1"/>
</dbReference>
<feature type="compositionally biased region" description="Polar residues" evidence="4">
    <location>
        <begin position="363"/>
        <end position="373"/>
    </location>
</feature>
<dbReference type="PANTHER" id="PTHR12577">
    <property type="entry name" value="DACHSHUND"/>
    <property type="match status" value="1"/>
</dbReference>
<sequence length="543" mass="60604">MMDLGINGNLGNIPNGDHNALKAERIGYQTSPHAPNTPENNILKPVIYRGRKVAGFHVNGRELICLPQAFEMFLKHLVGGLHTVYTKLKRLEITPVVCNVEQVRILRGEHAIQAGVNRCKLISSQEFDILFEDCTSSSARPGRPPKRSFFAATDLSELSPSKHLRKSVGDPPMFPFDGMKHVGRNIGNPPTMLPSPPAAYPPLPLPGMPFVSPYQINLMHQAAVQMALASQIQSNATKLKEAPAAHVPLMHNANVKLLPTDLYYPTTHHSPTQHTPDSASQPDRSPPALVKTIQPFMNAKANVFQNPMTFRDDNSSFQAAKQDMNSDRVQSPGSCYSEDLNVDDETDLPENSRRVSNYVIASPPQSLHHTTNKAGDASPPLSTKLVTSPTLQTESETSRRTSEDIYHNTNNSIQNTKSLPTKTTSPAIEDDKRNLDDLLLAIKLDIKSFMDSVIQHQEEVVADIELLRSRLRKQNFSQQFLETFMKEQQHTRLLYQAQVEKDSLQKKHITNLLQLTKSDLNDTQWWCRNTSSNKDSNCCTEGV</sequence>
<dbReference type="GO" id="GO:0000981">
    <property type="term" value="F:DNA-binding transcription factor activity, RNA polymerase II-specific"/>
    <property type="evidence" value="ECO:0007669"/>
    <property type="project" value="TreeGrafter"/>
</dbReference>
<dbReference type="Proteomes" id="UP000593567">
    <property type="component" value="Unassembled WGS sequence"/>
</dbReference>
<dbReference type="InterPro" id="IPR003380">
    <property type="entry name" value="SKI/SNO/DAC"/>
</dbReference>
<feature type="region of interest" description="Disordered" evidence="4">
    <location>
        <begin position="318"/>
        <end position="349"/>
    </location>
</feature>
<name>A0A7J7J2J5_BUGNE</name>
<keyword evidence="7" id="KW-1185">Reference proteome</keyword>
<dbReference type="CDD" id="cd21081">
    <property type="entry name" value="DHD_Dac"/>
    <property type="match status" value="1"/>
</dbReference>
<evidence type="ECO:0000256" key="3">
    <source>
        <dbReference type="ARBA" id="ARBA00038192"/>
    </source>
</evidence>
<protein>
    <submittedName>
        <fullName evidence="6">DACH1</fullName>
    </submittedName>
</protein>
<dbReference type="OrthoDB" id="6436112at2759"/>
<dbReference type="GO" id="GO:0000978">
    <property type="term" value="F:RNA polymerase II cis-regulatory region sequence-specific DNA binding"/>
    <property type="evidence" value="ECO:0007669"/>
    <property type="project" value="TreeGrafter"/>
</dbReference>
<organism evidence="6 7">
    <name type="scientific">Bugula neritina</name>
    <name type="common">Brown bryozoan</name>
    <name type="synonym">Sertularia neritina</name>
    <dbReference type="NCBI Taxonomy" id="10212"/>
    <lineage>
        <taxon>Eukaryota</taxon>
        <taxon>Metazoa</taxon>
        <taxon>Spiralia</taxon>
        <taxon>Lophotrochozoa</taxon>
        <taxon>Bryozoa</taxon>
        <taxon>Gymnolaemata</taxon>
        <taxon>Cheilostomatida</taxon>
        <taxon>Flustrina</taxon>
        <taxon>Buguloidea</taxon>
        <taxon>Bugulidae</taxon>
        <taxon>Bugula</taxon>
    </lineage>
</organism>
<feature type="compositionally biased region" description="Basic and acidic residues" evidence="4">
    <location>
        <begin position="396"/>
        <end position="406"/>
    </location>
</feature>
<dbReference type="Pfam" id="PF02437">
    <property type="entry name" value="Ski_Sno_DHD"/>
    <property type="match status" value="1"/>
</dbReference>
<evidence type="ECO:0000313" key="6">
    <source>
        <dbReference type="EMBL" id="KAF6020379.1"/>
    </source>
</evidence>
<feature type="region of interest" description="Disordered" evidence="4">
    <location>
        <begin position="362"/>
        <end position="428"/>
    </location>
</feature>
<dbReference type="SUPFAM" id="SSF46955">
    <property type="entry name" value="Putative DNA-binding domain"/>
    <property type="match status" value="1"/>
</dbReference>
<comment type="subcellular location">
    <subcellularLocation>
        <location evidence="1">Nucleus</location>
    </subcellularLocation>
</comment>
<feature type="domain" description="SKI/SNO/DAC" evidence="5">
    <location>
        <begin position="36"/>
        <end position="135"/>
    </location>
</feature>
<dbReference type="EMBL" id="VXIV02003179">
    <property type="protein sequence ID" value="KAF6020379.1"/>
    <property type="molecule type" value="Genomic_DNA"/>
</dbReference>
<evidence type="ECO:0000256" key="4">
    <source>
        <dbReference type="SAM" id="MobiDB-lite"/>
    </source>
</evidence>
<dbReference type="Gene3D" id="3.10.260.20">
    <property type="entry name" value="Ski"/>
    <property type="match status" value="1"/>
</dbReference>
<dbReference type="PANTHER" id="PTHR12577:SF6">
    <property type="entry name" value="DACHSHUND, ISOFORM B"/>
    <property type="match status" value="1"/>
</dbReference>
<feature type="compositionally biased region" description="Polar residues" evidence="4">
    <location>
        <begin position="407"/>
        <end position="426"/>
    </location>
</feature>
<comment type="caution">
    <text evidence="6">The sequence shown here is derived from an EMBL/GenBank/DDBJ whole genome shotgun (WGS) entry which is preliminary data.</text>
</comment>
<feature type="compositionally biased region" description="Polar residues" evidence="4">
    <location>
        <begin position="380"/>
        <end position="395"/>
    </location>
</feature>
<feature type="region of interest" description="Disordered" evidence="4">
    <location>
        <begin position="262"/>
        <end position="288"/>
    </location>
</feature>
<evidence type="ECO:0000313" key="7">
    <source>
        <dbReference type="Proteomes" id="UP000593567"/>
    </source>
</evidence>
<feature type="compositionally biased region" description="Low complexity" evidence="4">
    <location>
        <begin position="265"/>
        <end position="276"/>
    </location>
</feature>
<proteinExistence type="inferred from homology"/>
<dbReference type="GO" id="GO:0005634">
    <property type="term" value="C:nucleus"/>
    <property type="evidence" value="ECO:0007669"/>
    <property type="project" value="UniProtKB-SubCell"/>
</dbReference>
<dbReference type="InterPro" id="IPR052417">
    <property type="entry name" value="Dachshund_domain"/>
</dbReference>
<dbReference type="GO" id="GO:0005667">
    <property type="term" value="C:transcription regulator complex"/>
    <property type="evidence" value="ECO:0007669"/>
    <property type="project" value="TreeGrafter"/>
</dbReference>
<dbReference type="InterPro" id="IPR009061">
    <property type="entry name" value="DNA-bd_dom_put_sf"/>
</dbReference>
<gene>
    <name evidence="6" type="ORF">EB796_021351</name>
</gene>
<evidence type="ECO:0000256" key="1">
    <source>
        <dbReference type="ARBA" id="ARBA00004123"/>
    </source>
</evidence>
<dbReference type="AlphaFoldDB" id="A0A7J7J2J5"/>
<accession>A0A7J7J2J5</accession>
<comment type="similarity">
    <text evidence="3">Belongs to the DACH/dachshund family.</text>
</comment>
<evidence type="ECO:0000256" key="2">
    <source>
        <dbReference type="ARBA" id="ARBA00023242"/>
    </source>
</evidence>
<keyword evidence="2" id="KW-0539">Nucleus</keyword>
<evidence type="ECO:0000259" key="5">
    <source>
        <dbReference type="Pfam" id="PF02437"/>
    </source>
</evidence>